<feature type="compositionally biased region" description="Basic and acidic residues" evidence="1">
    <location>
        <begin position="1"/>
        <end position="11"/>
    </location>
</feature>
<dbReference type="AlphaFoldDB" id="A0A8J8W1W4"/>
<sequence>MTDAKRQKPERLAPFNRLPIPEVKPDSPRLEGLGYARLVPKTDSRGWGRPELAEFRALQTPQVAPEDEIFVRTFHPALRDCDRVFVSDPRYGPEVWLVVGNCTANVVAGRPVHPMPGDRSNLKPHGILTPRSPWKEEWLFQTDINPRKFLSHDQLDALREIFPKAVGARVHAAGYLVMLFTSLSDIQHMYLNDWVMVVGGLRVMYDLLEIDITSDTVASGMPVSGSPDAIHGDGCLGLRIKLQDGTEGITTVTHGFVKQPDQSRMLPFFDWICKKKDSLRRLLSLPTRADTPASVMSRGWLSNSPIGKEVWLTAADKPTLVGTITQTFDSPSLVFPYPTGYRHDLSLITSEKLPHLISPPGYPVVTGWAEYSEALSGHHVYLVKLNAITQRWVVADGTINPAAIRDAGVIGTHYMWDTASHTQSASLLWTTVEPTTPAQGWSGSVLCLGSPTDAASRALVFQNYQMHCTCDVDLVTGEKIETIVKAGFLLPEAVRSSTIMSGSDEYRNRASDSYPRRSREGAMPGHRVFTA</sequence>
<evidence type="ECO:0000256" key="1">
    <source>
        <dbReference type="SAM" id="MobiDB-lite"/>
    </source>
</evidence>
<comment type="caution">
    <text evidence="2">The sequence shown here is derived from an EMBL/GenBank/DDBJ whole genome shotgun (WGS) entry which is preliminary data.</text>
</comment>
<gene>
    <name evidence="2" type="ORF">PECM_000838</name>
</gene>
<accession>A0A8J8W1W4</accession>
<evidence type="ECO:0000313" key="3">
    <source>
        <dbReference type="Proteomes" id="UP000631181"/>
    </source>
</evidence>
<dbReference type="OrthoDB" id="3009558at2759"/>
<proteinExistence type="predicted"/>
<name>A0A8J8W1W4_9EURO</name>
<organism evidence="2 3">
    <name type="scientific">Penicillium ucsense</name>
    <dbReference type="NCBI Taxonomy" id="2839758"/>
    <lineage>
        <taxon>Eukaryota</taxon>
        <taxon>Fungi</taxon>
        <taxon>Dikarya</taxon>
        <taxon>Ascomycota</taxon>
        <taxon>Pezizomycotina</taxon>
        <taxon>Eurotiomycetes</taxon>
        <taxon>Eurotiomycetidae</taxon>
        <taxon>Eurotiales</taxon>
        <taxon>Aspergillaceae</taxon>
        <taxon>Penicillium</taxon>
    </lineage>
</organism>
<evidence type="ECO:0000313" key="2">
    <source>
        <dbReference type="EMBL" id="KAF7713615.1"/>
    </source>
</evidence>
<dbReference type="Proteomes" id="UP000631181">
    <property type="component" value="Unassembled WGS sequence"/>
</dbReference>
<feature type="region of interest" description="Disordered" evidence="1">
    <location>
        <begin position="1"/>
        <end position="20"/>
    </location>
</feature>
<dbReference type="EMBL" id="WIWV01000111">
    <property type="protein sequence ID" value="KAF7713615.1"/>
    <property type="molecule type" value="Genomic_DNA"/>
</dbReference>
<feature type="region of interest" description="Disordered" evidence="1">
    <location>
        <begin position="504"/>
        <end position="531"/>
    </location>
</feature>
<feature type="compositionally biased region" description="Basic and acidic residues" evidence="1">
    <location>
        <begin position="504"/>
        <end position="520"/>
    </location>
</feature>
<reference evidence="2" key="1">
    <citation type="journal article" date="2020" name="Front. Microbiol.">
        <title>Gene regulatory networks of Penicillium echinulatum 2HH and Penicillium oxalicum 114-2 inferred by a computational biology approach.</title>
        <authorList>
            <person name="Lenz A.R."/>
            <person name="Galan-Vasquez E."/>
            <person name="Balbinot E."/>
            <person name="De Abreu F.P."/>
            <person name="De Oliveira N.S."/>
            <person name="Da Rosa L.O."/>
            <person name="De Avila E Silva S."/>
            <person name="Camassola M."/>
            <person name="Dillon A.J.P."/>
            <person name="Perez-Rueda E."/>
        </authorList>
    </citation>
    <scope>NUCLEOTIDE SEQUENCE</scope>
    <source>
        <strain evidence="2">S1M29</strain>
    </source>
</reference>
<protein>
    <submittedName>
        <fullName evidence="2">Uncharacterized protein</fullName>
    </submittedName>
</protein>
<keyword evidence="3" id="KW-1185">Reference proteome</keyword>